<feature type="region of interest" description="Disordered" evidence="1">
    <location>
        <begin position="82"/>
        <end position="118"/>
    </location>
</feature>
<evidence type="ECO:0000256" key="1">
    <source>
        <dbReference type="SAM" id="MobiDB-lite"/>
    </source>
</evidence>
<evidence type="ECO:0000313" key="3">
    <source>
        <dbReference type="Proteomes" id="UP001187531"/>
    </source>
</evidence>
<reference evidence="2" key="1">
    <citation type="submission" date="2023-07" db="EMBL/GenBank/DDBJ databases">
        <title>Chromosome-level genome assembly of Artemia franciscana.</title>
        <authorList>
            <person name="Jo E."/>
        </authorList>
    </citation>
    <scope>NUCLEOTIDE SEQUENCE</scope>
    <source>
        <tissue evidence="2">Whole body</tissue>
    </source>
</reference>
<protein>
    <submittedName>
        <fullName evidence="2">Uncharacterized protein</fullName>
    </submittedName>
</protein>
<dbReference type="EMBL" id="JAVRJZ010000021">
    <property type="protein sequence ID" value="KAK2705233.1"/>
    <property type="molecule type" value="Genomic_DNA"/>
</dbReference>
<dbReference type="Proteomes" id="UP001187531">
    <property type="component" value="Unassembled WGS sequence"/>
</dbReference>
<evidence type="ECO:0000313" key="2">
    <source>
        <dbReference type="EMBL" id="KAK2705233.1"/>
    </source>
</evidence>
<sequence>MIKSLTPSQQVWLNKTGQANRRWIETTVSGIYDESSNQSVTVKTEDGAVYRRNRNYIGTRSTTNEFTYLQNKEIPLTNIEMPLEPGPSCESPQATSLSTDISWKFGPSEETSQTPRAN</sequence>
<dbReference type="AlphaFoldDB" id="A0AA88H5M0"/>
<comment type="caution">
    <text evidence="2">The sequence shown here is derived from an EMBL/GenBank/DDBJ whole genome shotgun (WGS) entry which is preliminary data.</text>
</comment>
<keyword evidence="3" id="KW-1185">Reference proteome</keyword>
<feature type="compositionally biased region" description="Polar residues" evidence="1">
    <location>
        <begin position="109"/>
        <end position="118"/>
    </location>
</feature>
<feature type="compositionally biased region" description="Polar residues" evidence="1">
    <location>
        <begin position="90"/>
        <end position="101"/>
    </location>
</feature>
<gene>
    <name evidence="2" type="ORF">QYM36_017319</name>
</gene>
<proteinExistence type="predicted"/>
<name>A0AA88H5M0_ARTSF</name>
<organism evidence="2 3">
    <name type="scientific">Artemia franciscana</name>
    <name type="common">Brine shrimp</name>
    <name type="synonym">Artemia sanfranciscana</name>
    <dbReference type="NCBI Taxonomy" id="6661"/>
    <lineage>
        <taxon>Eukaryota</taxon>
        <taxon>Metazoa</taxon>
        <taxon>Ecdysozoa</taxon>
        <taxon>Arthropoda</taxon>
        <taxon>Crustacea</taxon>
        <taxon>Branchiopoda</taxon>
        <taxon>Anostraca</taxon>
        <taxon>Artemiidae</taxon>
        <taxon>Artemia</taxon>
    </lineage>
</organism>
<accession>A0AA88H5M0</accession>